<gene>
    <name evidence="3" type="ORF">GCM10009039_02180</name>
</gene>
<dbReference type="InterPro" id="IPR037523">
    <property type="entry name" value="VOC_core"/>
</dbReference>
<evidence type="ECO:0000313" key="3">
    <source>
        <dbReference type="EMBL" id="GGL47464.1"/>
    </source>
</evidence>
<dbReference type="Proteomes" id="UP000607197">
    <property type="component" value="Unassembled WGS sequence"/>
</dbReference>
<dbReference type="OrthoDB" id="37941at2157"/>
<evidence type="ECO:0000259" key="2">
    <source>
        <dbReference type="PROSITE" id="PS51819"/>
    </source>
</evidence>
<feature type="domain" description="VOC" evidence="2">
    <location>
        <begin position="173"/>
        <end position="285"/>
    </location>
</feature>
<dbReference type="PANTHER" id="PTHR43279">
    <property type="entry name" value="CATECHOL-2,3-DIOXYGENASE"/>
    <property type="match status" value="1"/>
</dbReference>
<dbReference type="GO" id="GO:0046872">
    <property type="term" value="F:metal ion binding"/>
    <property type="evidence" value="ECO:0007669"/>
    <property type="project" value="UniProtKB-KW"/>
</dbReference>
<dbReference type="EMBL" id="BMPG01000001">
    <property type="protein sequence ID" value="GGL47464.1"/>
    <property type="molecule type" value="Genomic_DNA"/>
</dbReference>
<comment type="caution">
    <text evidence="3">The sequence shown here is derived from an EMBL/GenBank/DDBJ whole genome shotgun (WGS) entry which is preliminary data.</text>
</comment>
<accession>A0A830F008</accession>
<dbReference type="AlphaFoldDB" id="A0A830F008"/>
<organism evidence="3 4">
    <name type="scientific">Halocalculus aciditolerans</name>
    <dbReference type="NCBI Taxonomy" id="1383812"/>
    <lineage>
        <taxon>Archaea</taxon>
        <taxon>Methanobacteriati</taxon>
        <taxon>Methanobacteriota</taxon>
        <taxon>Stenosarchaea group</taxon>
        <taxon>Halobacteria</taxon>
        <taxon>Halobacteriales</taxon>
        <taxon>Halobacteriaceae</taxon>
        <taxon>Halocalculus</taxon>
    </lineage>
</organism>
<dbReference type="GO" id="GO:0004462">
    <property type="term" value="F:lactoylglutathione lyase activity"/>
    <property type="evidence" value="ECO:0007669"/>
    <property type="project" value="InterPro"/>
</dbReference>
<name>A0A830F008_9EURY</name>
<evidence type="ECO:0000256" key="1">
    <source>
        <dbReference type="ARBA" id="ARBA00022723"/>
    </source>
</evidence>
<dbReference type="Pfam" id="PF00903">
    <property type="entry name" value="Glyoxalase"/>
    <property type="match status" value="2"/>
</dbReference>
<evidence type="ECO:0000313" key="4">
    <source>
        <dbReference type="Proteomes" id="UP000607197"/>
    </source>
</evidence>
<dbReference type="InterPro" id="IPR018146">
    <property type="entry name" value="Glyoxalase_1_CS"/>
</dbReference>
<reference evidence="3" key="2">
    <citation type="submission" date="2020-09" db="EMBL/GenBank/DDBJ databases">
        <authorList>
            <person name="Sun Q."/>
            <person name="Ohkuma M."/>
        </authorList>
    </citation>
    <scope>NUCLEOTIDE SEQUENCE</scope>
    <source>
        <strain evidence="3">JCM 19596</strain>
    </source>
</reference>
<feature type="domain" description="VOC" evidence="2">
    <location>
        <begin position="11"/>
        <end position="125"/>
    </location>
</feature>
<dbReference type="RefSeq" id="WP_188974972.1">
    <property type="nucleotide sequence ID" value="NZ_BMPG01000001.1"/>
</dbReference>
<protein>
    <submittedName>
        <fullName evidence="3">Glyoxalase</fullName>
    </submittedName>
</protein>
<reference evidence="3" key="1">
    <citation type="journal article" date="2014" name="Int. J. Syst. Evol. Microbiol.">
        <title>Complete genome sequence of Corynebacterium casei LMG S-19264T (=DSM 44701T), isolated from a smear-ripened cheese.</title>
        <authorList>
            <consortium name="US DOE Joint Genome Institute (JGI-PGF)"/>
            <person name="Walter F."/>
            <person name="Albersmeier A."/>
            <person name="Kalinowski J."/>
            <person name="Ruckert C."/>
        </authorList>
    </citation>
    <scope>NUCLEOTIDE SEQUENCE</scope>
    <source>
        <strain evidence="3">JCM 19596</strain>
    </source>
</reference>
<sequence>MTEGDLPASARVGRAALVVSDVDDLTEFYRDVVGLAVLDRERDRATLGAGDTPLLELRAGDVGERPPNAAGLFHVAFRLPDRDALADAFRRIRANWRLSGASDHRVSEALYLRDPEGNGVELYRDRERSAWPTTDDGRVEMDTRSLDLDALAADALAGSGDGEVGGRAPAGTDIGHVHLEVTDLAAARAFYVDALGLRVRQDWGDGALFTAAGDYHHHVGLNAWNARSEPLAGRGLDWFELLVPDADAVDAATARLRGAGFDVERVDDGVAATDADGIEVRLRTE</sequence>
<dbReference type="PROSITE" id="PS00934">
    <property type="entry name" value="GLYOXALASE_I_1"/>
    <property type="match status" value="1"/>
</dbReference>
<keyword evidence="1" id="KW-0479">Metal-binding</keyword>
<dbReference type="PANTHER" id="PTHR43279:SF1">
    <property type="entry name" value="CATECHOL-2,3-DIOXYGENASE"/>
    <property type="match status" value="1"/>
</dbReference>
<keyword evidence="4" id="KW-1185">Reference proteome</keyword>
<dbReference type="InterPro" id="IPR004360">
    <property type="entry name" value="Glyas_Fos-R_dOase_dom"/>
</dbReference>
<dbReference type="SUPFAM" id="SSF54593">
    <property type="entry name" value="Glyoxalase/Bleomycin resistance protein/Dihydroxybiphenyl dioxygenase"/>
    <property type="match status" value="2"/>
</dbReference>
<dbReference type="InterPro" id="IPR029068">
    <property type="entry name" value="Glyas_Bleomycin-R_OHBP_Dase"/>
</dbReference>
<dbReference type="PROSITE" id="PS51819">
    <property type="entry name" value="VOC"/>
    <property type="match status" value="2"/>
</dbReference>
<dbReference type="Gene3D" id="3.10.180.10">
    <property type="entry name" value="2,3-Dihydroxybiphenyl 1,2-Dioxygenase, domain 1"/>
    <property type="match status" value="2"/>
</dbReference>
<proteinExistence type="predicted"/>